<gene>
    <name evidence="9" type="ORF">B4U79_07711</name>
</gene>
<dbReference type="SUPFAM" id="SSF56235">
    <property type="entry name" value="N-terminal nucleophile aminohydrolases (Ntn hydrolases)"/>
    <property type="match status" value="1"/>
</dbReference>
<comment type="caution">
    <text evidence="9">The sequence shown here is derived from an EMBL/GenBank/DDBJ whole genome shotgun (WGS) entry which is preliminary data.</text>
</comment>
<dbReference type="Proteomes" id="UP000285301">
    <property type="component" value="Unassembled WGS sequence"/>
</dbReference>
<dbReference type="OrthoDB" id="268428at2759"/>
<dbReference type="GO" id="GO:0005634">
    <property type="term" value="C:nucleus"/>
    <property type="evidence" value="ECO:0007669"/>
    <property type="project" value="UniProtKB-SubCell"/>
</dbReference>
<evidence type="ECO:0000256" key="1">
    <source>
        <dbReference type="ARBA" id="ARBA00011656"/>
    </source>
</evidence>
<dbReference type="InterPro" id="IPR001353">
    <property type="entry name" value="Proteasome_sua/b"/>
</dbReference>
<dbReference type="PANTHER" id="PTHR32194:SF2">
    <property type="entry name" value="PROTEASOME SUBUNIT BETA TYPE-1"/>
    <property type="match status" value="1"/>
</dbReference>
<reference evidence="9 10" key="1">
    <citation type="journal article" date="2018" name="Gigascience">
        <title>Genomes of trombidid mites reveal novel predicted allergens and laterally-transferred genes associated with secondary metabolism.</title>
        <authorList>
            <person name="Dong X."/>
            <person name="Chaisiri K."/>
            <person name="Xia D."/>
            <person name="Armstrong S.D."/>
            <person name="Fang Y."/>
            <person name="Donnelly M.J."/>
            <person name="Kadowaki T."/>
            <person name="McGarry J.W."/>
            <person name="Darby A.C."/>
            <person name="Makepeace B.L."/>
        </authorList>
    </citation>
    <scope>NUCLEOTIDE SEQUENCE [LARGE SCALE GENOMIC DNA]</scope>
    <source>
        <strain evidence="9">UoL-WK</strain>
    </source>
</reference>
<evidence type="ECO:0000313" key="10">
    <source>
        <dbReference type="Proteomes" id="UP000285301"/>
    </source>
</evidence>
<name>A0A3S3P4W4_9ACAR</name>
<accession>A0A3S3P4W4</accession>
<dbReference type="STRING" id="1965070.A0A3S3P4W4"/>
<sequence length="202" mass="22870">MEGLIGIAFKDFAILAADRMSAFSIITIKSDENKLYKLSDSLMMAVCGEPGDTKQFAEFIEKNIQLYKMRNGFELTPRSAATFIQRNMADYLRSRSPYTCNILLAGHDRETGAELYFIDYLATLTKLPFGIHGYGSFFGTSVLDRYYRYDMSEEEGTKLVLKCIAEVQKRLVVNLPVFQVAIVKKGEIKTLPDVKMTPIEVN</sequence>
<evidence type="ECO:0000313" key="9">
    <source>
        <dbReference type="EMBL" id="RWS00949.1"/>
    </source>
</evidence>
<evidence type="ECO:0000256" key="7">
    <source>
        <dbReference type="ARBA" id="ARBA00049625"/>
    </source>
</evidence>
<dbReference type="PROSITE" id="PS51476">
    <property type="entry name" value="PROTEASOME_BETA_2"/>
    <property type="match status" value="1"/>
</dbReference>
<dbReference type="InterPro" id="IPR035206">
    <property type="entry name" value="Proteasome_beta2"/>
</dbReference>
<evidence type="ECO:0000256" key="4">
    <source>
        <dbReference type="ARBA" id="ARBA00023242"/>
    </source>
</evidence>
<evidence type="ECO:0000256" key="6">
    <source>
        <dbReference type="ARBA" id="ARBA00026071"/>
    </source>
</evidence>
<keyword evidence="10" id="KW-1185">Reference proteome</keyword>
<comment type="subunit">
    <text evidence="6">The 26S proteasome consists of a 20S proteasome core and two 19S regulatory subunits. The 20S proteasome core is composed of 28 subunits that are arranged in four stacked rings, resulting in a barrel-shaped structure. The two end rings are each formed by seven alpha subunits, and the two central rings are each formed by seven beta subunits. The catalytic chamber with the active sites is on the inside of the barrel.</text>
</comment>
<proteinExistence type="inferred from homology"/>
<dbReference type="PROSITE" id="PS00854">
    <property type="entry name" value="PROTEASOME_BETA_1"/>
    <property type="match status" value="1"/>
</dbReference>
<evidence type="ECO:0000256" key="5">
    <source>
        <dbReference type="ARBA" id="ARBA00024953"/>
    </source>
</evidence>
<dbReference type="GO" id="GO:0010498">
    <property type="term" value="P:proteasomal protein catabolic process"/>
    <property type="evidence" value="ECO:0007669"/>
    <property type="project" value="InterPro"/>
</dbReference>
<keyword evidence="3 8" id="KW-0647">Proteasome</keyword>
<comment type="function">
    <text evidence="5">Non-catalytic component of the proteasome, a multicatalytic proteinase complex which is characterized by its ability to cleave peptides with Arg, Phe, Tyr, Leu, and Glu adjacent to the leaving group at neutral or slightly basic pH. The proteasome has an ATP-dependent proteolytic activity.</text>
</comment>
<dbReference type="PANTHER" id="PTHR32194">
    <property type="entry name" value="METALLOPROTEASE TLDD"/>
    <property type="match status" value="1"/>
</dbReference>
<keyword evidence="2 8" id="KW-0963">Cytoplasm</keyword>
<keyword evidence="4 8" id="KW-0539">Nucleus</keyword>
<dbReference type="InterPro" id="IPR029055">
    <property type="entry name" value="Ntn_hydrolases_N"/>
</dbReference>
<protein>
    <recommendedName>
        <fullName evidence="8">Proteasome subunit beta</fullName>
    </recommendedName>
</protein>
<dbReference type="Gene3D" id="3.60.20.10">
    <property type="entry name" value="Glutamine Phosphoribosylpyrophosphate, subunit 1, domain 1"/>
    <property type="match status" value="1"/>
</dbReference>
<dbReference type="GO" id="GO:0005737">
    <property type="term" value="C:cytoplasm"/>
    <property type="evidence" value="ECO:0007669"/>
    <property type="project" value="UniProtKB-SubCell"/>
</dbReference>
<dbReference type="InterPro" id="IPR023333">
    <property type="entry name" value="Proteasome_suB-type"/>
</dbReference>
<dbReference type="EMBL" id="NCKU01010138">
    <property type="protein sequence ID" value="RWS00949.1"/>
    <property type="molecule type" value="Genomic_DNA"/>
</dbReference>
<dbReference type="AlphaFoldDB" id="A0A3S3P4W4"/>
<evidence type="ECO:0000256" key="8">
    <source>
        <dbReference type="RuleBase" id="RU004203"/>
    </source>
</evidence>
<dbReference type="GO" id="GO:0005839">
    <property type="term" value="C:proteasome core complex"/>
    <property type="evidence" value="ECO:0007669"/>
    <property type="project" value="InterPro"/>
</dbReference>
<dbReference type="Pfam" id="PF00227">
    <property type="entry name" value="Proteasome"/>
    <property type="match status" value="1"/>
</dbReference>
<organism evidence="9 10">
    <name type="scientific">Dinothrombium tinctorium</name>
    <dbReference type="NCBI Taxonomy" id="1965070"/>
    <lineage>
        <taxon>Eukaryota</taxon>
        <taxon>Metazoa</taxon>
        <taxon>Ecdysozoa</taxon>
        <taxon>Arthropoda</taxon>
        <taxon>Chelicerata</taxon>
        <taxon>Arachnida</taxon>
        <taxon>Acari</taxon>
        <taxon>Acariformes</taxon>
        <taxon>Trombidiformes</taxon>
        <taxon>Prostigmata</taxon>
        <taxon>Anystina</taxon>
        <taxon>Parasitengona</taxon>
        <taxon>Trombidioidea</taxon>
        <taxon>Trombidiidae</taxon>
        <taxon>Dinothrombium</taxon>
    </lineage>
</organism>
<evidence type="ECO:0000256" key="2">
    <source>
        <dbReference type="ARBA" id="ARBA00022490"/>
    </source>
</evidence>
<comment type="function">
    <text evidence="7">Non-catalytic component of the 20S core proteasome complex involved in the proteolytic degradation of most intracellular proteins. This complex plays numerous essential roles within the cell by associating with different regulatory particles. Associated with two 19S regulatory particles, forms the 26S proteasome and thus participates in the ATP-dependent degradation of ubiquitinated proteins. The 26S proteasome plays a key role in the maintenance of protein homeostasis by removing misfolded or damaged proteins that could impair cellular functions, and by removing proteins whose functions are no longer required. Associated with the PA200 or PA28, the 20S proteasome mediates ubiquitin-independent protein degradation. This type of proteolysis is required in several pathways including spermatogenesis (20S-PA200 complex) or generation of a subset of MHC class I-presented antigenic peptides (20S-PA28 complex).</text>
</comment>
<dbReference type="InterPro" id="IPR016050">
    <property type="entry name" value="Proteasome_bsu_CS"/>
</dbReference>
<dbReference type="CDD" id="cd03758">
    <property type="entry name" value="proteasome_beta_type_2"/>
    <property type="match status" value="1"/>
</dbReference>
<comment type="subunit">
    <text evidence="8">Component of the proteasome complex.</text>
</comment>
<comment type="subcellular location">
    <subcellularLocation>
        <location evidence="8">Cytoplasm</location>
    </subcellularLocation>
    <subcellularLocation>
        <location evidence="8">Nucleus</location>
    </subcellularLocation>
</comment>
<evidence type="ECO:0000256" key="3">
    <source>
        <dbReference type="ARBA" id="ARBA00022942"/>
    </source>
</evidence>
<comment type="subunit">
    <text evidence="1">The 26S proteasome consists of a 20S proteasome core and two 19S regulatory subunits. The 20S proteasome core is a barrel-shaped complex made of 28 subunits that are arranged in four stacked rings. The two outer rings are each formed by seven alpha subunits, and the two inner rings are formed by seven beta subunits. The proteolytic activity is exerted by three beta-subunits PSMB5, PSMB6 and PSMB7.</text>
</comment>
<dbReference type="FunFam" id="3.60.20.10:FF:000008">
    <property type="entry name" value="Proteasome subunit beta type-4"/>
    <property type="match status" value="1"/>
</dbReference>
<comment type="function">
    <text evidence="8">Component of the proteasome, a multicatalytic proteinase complex which is characterized by its ability to cleave peptides with Arg, Phe, Tyr, Leu, and Glu adjacent to the leaving group at neutral or slightly basic pH. The proteasome has an ATP-dependent proteolytic activity.</text>
</comment>
<comment type="similarity">
    <text evidence="8">Belongs to the peptidase T1B family.</text>
</comment>